<dbReference type="EMBL" id="SDIL01000003">
    <property type="protein sequence ID" value="RXK42199.1"/>
    <property type="molecule type" value="Genomic_DNA"/>
</dbReference>
<evidence type="ECO:0000256" key="12">
    <source>
        <dbReference type="SAM" id="MobiDB-lite"/>
    </source>
</evidence>
<dbReference type="UniPathway" id="UPA00028">
    <property type="reaction ID" value="UER00005"/>
</dbReference>
<dbReference type="OrthoDB" id="2020436at2759"/>
<evidence type="ECO:0000256" key="11">
    <source>
        <dbReference type="ARBA" id="ARBA00048258"/>
    </source>
</evidence>
<evidence type="ECO:0000256" key="6">
    <source>
        <dbReference type="ARBA" id="ARBA00022655"/>
    </source>
</evidence>
<name>A0A4Q1BVM6_TREME</name>
<gene>
    <name evidence="13" type="ORF">M231_00557</name>
</gene>
<keyword evidence="8" id="KW-0067">ATP-binding</keyword>
<comment type="caution">
    <text evidence="13">The sequence shown here is derived from an EMBL/GenBank/DDBJ whole genome shotgun (WGS) entry which is preliminary data.</text>
</comment>
<dbReference type="GO" id="GO:0015940">
    <property type="term" value="P:pantothenate biosynthetic process"/>
    <property type="evidence" value="ECO:0007669"/>
    <property type="project" value="UniProtKB-UniPathway"/>
</dbReference>
<dbReference type="AlphaFoldDB" id="A0A4Q1BVM6"/>
<dbReference type="STRING" id="5217.A0A4Q1BVM6"/>
<evidence type="ECO:0000256" key="4">
    <source>
        <dbReference type="ARBA" id="ARBA00015647"/>
    </source>
</evidence>
<evidence type="ECO:0000313" key="14">
    <source>
        <dbReference type="Proteomes" id="UP000289152"/>
    </source>
</evidence>
<dbReference type="Pfam" id="PF02569">
    <property type="entry name" value="Pantoate_ligase"/>
    <property type="match status" value="1"/>
</dbReference>
<dbReference type="FunCoup" id="A0A4Q1BVM6">
    <property type="interactions" value="282"/>
</dbReference>
<dbReference type="InterPro" id="IPR014729">
    <property type="entry name" value="Rossmann-like_a/b/a_fold"/>
</dbReference>
<evidence type="ECO:0000256" key="2">
    <source>
        <dbReference type="ARBA" id="ARBA00009256"/>
    </source>
</evidence>
<dbReference type="GO" id="GO:0005524">
    <property type="term" value="F:ATP binding"/>
    <property type="evidence" value="ECO:0007669"/>
    <property type="project" value="UniProtKB-KW"/>
</dbReference>
<comment type="similarity">
    <text evidence="2">Belongs to the pantothenate synthetase family.</text>
</comment>
<comment type="catalytic activity">
    <reaction evidence="11">
        <text>(R)-pantoate + beta-alanine + ATP = (R)-pantothenate + AMP + diphosphate + H(+)</text>
        <dbReference type="Rhea" id="RHEA:10912"/>
        <dbReference type="ChEBI" id="CHEBI:15378"/>
        <dbReference type="ChEBI" id="CHEBI:15980"/>
        <dbReference type="ChEBI" id="CHEBI:29032"/>
        <dbReference type="ChEBI" id="CHEBI:30616"/>
        <dbReference type="ChEBI" id="CHEBI:33019"/>
        <dbReference type="ChEBI" id="CHEBI:57966"/>
        <dbReference type="ChEBI" id="CHEBI:456215"/>
        <dbReference type="EC" id="6.3.2.1"/>
    </reaction>
</comment>
<feature type="region of interest" description="Disordered" evidence="12">
    <location>
        <begin position="1"/>
        <end position="20"/>
    </location>
</feature>
<evidence type="ECO:0000256" key="7">
    <source>
        <dbReference type="ARBA" id="ARBA00022741"/>
    </source>
</evidence>
<dbReference type="Gene3D" id="3.40.50.620">
    <property type="entry name" value="HUPs"/>
    <property type="match status" value="1"/>
</dbReference>
<protein>
    <recommendedName>
        <fullName evidence="4">Pantoate--beta-alanine ligase</fullName>
        <ecNumber evidence="3">6.3.2.1</ecNumber>
    </recommendedName>
    <alternativeName>
        <fullName evidence="10">Pantoate-activating enzyme</fullName>
    </alternativeName>
    <alternativeName>
        <fullName evidence="9">Pantothenate synthetase</fullName>
    </alternativeName>
</protein>
<keyword evidence="5 13" id="KW-0436">Ligase</keyword>
<keyword evidence="7" id="KW-0547">Nucleotide-binding</keyword>
<dbReference type="InParanoid" id="A0A4Q1BVM6"/>
<dbReference type="PANTHER" id="PTHR21299:SF1">
    <property type="entry name" value="PANTOATE--BETA-ALANINE LIGASE"/>
    <property type="match status" value="1"/>
</dbReference>
<evidence type="ECO:0000256" key="5">
    <source>
        <dbReference type="ARBA" id="ARBA00022598"/>
    </source>
</evidence>
<dbReference type="InterPro" id="IPR042176">
    <property type="entry name" value="Pantoate_ligase_C"/>
</dbReference>
<evidence type="ECO:0000313" key="13">
    <source>
        <dbReference type="EMBL" id="RXK42199.1"/>
    </source>
</evidence>
<reference evidence="13 14" key="1">
    <citation type="submission" date="2016-06" db="EMBL/GenBank/DDBJ databases">
        <title>Evolution of pathogenesis and genome organization in the Tremellales.</title>
        <authorList>
            <person name="Cuomo C."/>
            <person name="Litvintseva A."/>
            <person name="Heitman J."/>
            <person name="Chen Y."/>
            <person name="Sun S."/>
            <person name="Springer D."/>
            <person name="Dromer F."/>
            <person name="Young S."/>
            <person name="Zeng Q."/>
            <person name="Chapman S."/>
            <person name="Gujja S."/>
            <person name="Saif S."/>
            <person name="Birren B."/>
        </authorList>
    </citation>
    <scope>NUCLEOTIDE SEQUENCE [LARGE SCALE GENOMIC DNA]</scope>
    <source>
        <strain evidence="13 14">ATCC 28783</strain>
    </source>
</reference>
<feature type="compositionally biased region" description="Basic and acidic residues" evidence="12">
    <location>
        <begin position="1"/>
        <end position="13"/>
    </location>
</feature>
<evidence type="ECO:0000256" key="8">
    <source>
        <dbReference type="ARBA" id="ARBA00022840"/>
    </source>
</evidence>
<keyword evidence="6" id="KW-0566">Pantothenate biosynthesis</keyword>
<keyword evidence="14" id="KW-1185">Reference proteome</keyword>
<dbReference type="Proteomes" id="UP000289152">
    <property type="component" value="Unassembled WGS sequence"/>
</dbReference>
<evidence type="ECO:0000256" key="9">
    <source>
        <dbReference type="ARBA" id="ARBA00029902"/>
    </source>
</evidence>
<dbReference type="InterPro" id="IPR003721">
    <property type="entry name" value="Pantoate_ligase"/>
</dbReference>
<evidence type="ECO:0000256" key="3">
    <source>
        <dbReference type="ARBA" id="ARBA00012219"/>
    </source>
</evidence>
<dbReference type="EC" id="6.3.2.1" evidence="3"/>
<sequence>MDGIRSDRIDLSGKEGSGIDGKGSREIPILRTLEALRKWRNDARIRGLEVGCIPTMGALHEGHLNLIKTSLSRHPLTVMTLFVNPMQFAPSEDLLSYPRTFESDLNLLQTLLHTSQSHTTTTDTFPGPDYPKTTPTSSQSLGADAGDIKESPLVIFAPTNDVMYPLRGELQDLRRYKGVTVDMKGGGDVMEGVSRPQFFTGVATICTKLFNAVEPSHAYFGQKDIQQALLLRVLLTDLLVSHPLPHNLHILPTTRDPIDHLALSSRNAYLTPPERAVAPVLYQALTAASKLWDTGTDISGEDIISTATSVIADERQRISINEQGVELRHDYIEVFDPETFEPIRSSVNVWKKKRRDMGQSTGAVIAGAVWVGRTRLIDNLLLGWEVD</sequence>
<accession>A0A4Q1BVM6</accession>
<dbReference type="HAMAP" id="MF_00158">
    <property type="entry name" value="PanC"/>
    <property type="match status" value="1"/>
</dbReference>
<evidence type="ECO:0000256" key="10">
    <source>
        <dbReference type="ARBA" id="ARBA00032806"/>
    </source>
</evidence>
<dbReference type="VEuPathDB" id="FungiDB:TREMEDRAFT_32058"/>
<feature type="region of interest" description="Disordered" evidence="12">
    <location>
        <begin position="118"/>
        <end position="143"/>
    </location>
</feature>
<evidence type="ECO:0000256" key="1">
    <source>
        <dbReference type="ARBA" id="ARBA00004990"/>
    </source>
</evidence>
<dbReference type="SUPFAM" id="SSF52374">
    <property type="entry name" value="Nucleotidylyl transferase"/>
    <property type="match status" value="1"/>
</dbReference>
<dbReference type="PANTHER" id="PTHR21299">
    <property type="entry name" value="CYTIDYLATE KINASE/PANTOATE-BETA-ALANINE LIGASE"/>
    <property type="match status" value="1"/>
</dbReference>
<organism evidence="13 14">
    <name type="scientific">Tremella mesenterica</name>
    <name type="common">Jelly fungus</name>
    <dbReference type="NCBI Taxonomy" id="5217"/>
    <lineage>
        <taxon>Eukaryota</taxon>
        <taxon>Fungi</taxon>
        <taxon>Dikarya</taxon>
        <taxon>Basidiomycota</taxon>
        <taxon>Agaricomycotina</taxon>
        <taxon>Tremellomycetes</taxon>
        <taxon>Tremellales</taxon>
        <taxon>Tremellaceae</taxon>
        <taxon>Tremella</taxon>
    </lineage>
</organism>
<dbReference type="Gene3D" id="3.30.1300.10">
    <property type="entry name" value="Pantoate-beta-alanine ligase, C-terminal domain"/>
    <property type="match status" value="1"/>
</dbReference>
<proteinExistence type="inferred from homology"/>
<dbReference type="GO" id="GO:0004592">
    <property type="term" value="F:pantoate-beta-alanine ligase activity"/>
    <property type="evidence" value="ECO:0007669"/>
    <property type="project" value="UniProtKB-EC"/>
</dbReference>
<comment type="pathway">
    <text evidence="1">Cofactor biosynthesis; (R)-pantothenate biosynthesis; (R)-pantothenate from (R)-pantoate and beta-alanine: step 1/1.</text>
</comment>